<dbReference type="Proteomes" id="UP000009183">
    <property type="component" value="Chromosome 17"/>
</dbReference>
<gene>
    <name evidence="1" type="ordered locus">VIT_17s0119g00380</name>
</gene>
<dbReference type="HOGENOM" id="CLU_2908660_0_0_1"/>
<evidence type="ECO:0000313" key="2">
    <source>
        <dbReference type="Proteomes" id="UP000009183"/>
    </source>
</evidence>
<dbReference type="AlphaFoldDB" id="D6CH06"/>
<name>D6CH06_VITVI</name>
<proteinExistence type="predicted"/>
<evidence type="ECO:0000313" key="1">
    <source>
        <dbReference type="EMBL" id="CBI35481.3"/>
    </source>
</evidence>
<dbReference type="EMBL" id="FN596263">
    <property type="protein sequence ID" value="CBI35481.3"/>
    <property type="molecule type" value="Genomic_DNA"/>
</dbReference>
<dbReference type="InParanoid" id="D6CH06"/>
<dbReference type="PaxDb" id="29760-VIT_17s0119g00380.t01"/>
<organism evidence="1 2">
    <name type="scientific">Vitis vinifera</name>
    <name type="common">Grape</name>
    <dbReference type="NCBI Taxonomy" id="29760"/>
    <lineage>
        <taxon>Eukaryota</taxon>
        <taxon>Viridiplantae</taxon>
        <taxon>Streptophyta</taxon>
        <taxon>Embryophyta</taxon>
        <taxon>Tracheophyta</taxon>
        <taxon>Spermatophyta</taxon>
        <taxon>Magnoliopsida</taxon>
        <taxon>eudicotyledons</taxon>
        <taxon>Gunneridae</taxon>
        <taxon>Pentapetalae</taxon>
        <taxon>rosids</taxon>
        <taxon>Vitales</taxon>
        <taxon>Vitaceae</taxon>
        <taxon>Viteae</taxon>
        <taxon>Vitis</taxon>
    </lineage>
</organism>
<reference evidence="2" key="1">
    <citation type="journal article" date="2007" name="Nature">
        <title>The grapevine genome sequence suggests ancestral hexaploidization in major angiosperm phyla.</title>
        <authorList>
            <consortium name="The French-Italian Public Consortium for Grapevine Genome Characterization."/>
            <person name="Jaillon O."/>
            <person name="Aury J.-M."/>
            <person name="Noel B."/>
            <person name="Policriti A."/>
            <person name="Clepet C."/>
            <person name="Casagrande A."/>
            <person name="Choisne N."/>
            <person name="Aubourg S."/>
            <person name="Vitulo N."/>
            <person name="Jubin C."/>
            <person name="Vezzi A."/>
            <person name="Legeai F."/>
            <person name="Hugueney P."/>
            <person name="Dasilva C."/>
            <person name="Horner D."/>
            <person name="Mica E."/>
            <person name="Jublot D."/>
            <person name="Poulain J."/>
            <person name="Bruyere C."/>
            <person name="Billault A."/>
            <person name="Segurens B."/>
            <person name="Gouyvenoux M."/>
            <person name="Ugarte E."/>
            <person name="Cattonaro F."/>
            <person name="Anthouard V."/>
            <person name="Vico V."/>
            <person name="Del Fabbro C."/>
            <person name="Alaux M."/>
            <person name="Di Gaspero G."/>
            <person name="Dumas V."/>
            <person name="Felice N."/>
            <person name="Paillard S."/>
            <person name="Juman I."/>
            <person name="Moroldo M."/>
            <person name="Scalabrin S."/>
            <person name="Canaguier A."/>
            <person name="Le Clainche I."/>
            <person name="Malacrida G."/>
            <person name="Durand E."/>
            <person name="Pesole G."/>
            <person name="Laucou V."/>
            <person name="Chatelet P."/>
            <person name="Merdinoglu D."/>
            <person name="Delledonne M."/>
            <person name="Pezzotti M."/>
            <person name="Lecharny A."/>
            <person name="Scarpelli C."/>
            <person name="Artiguenave F."/>
            <person name="Pe M.E."/>
            <person name="Valle G."/>
            <person name="Morgante M."/>
            <person name="Caboche M."/>
            <person name="Adam-Blondon A.-F."/>
            <person name="Weissenbach J."/>
            <person name="Quetier F."/>
            <person name="Wincker P."/>
        </authorList>
    </citation>
    <scope>NUCLEOTIDE SEQUENCE [LARGE SCALE GENOMIC DNA]</scope>
    <source>
        <strain evidence="2">cv. Pinot noir / PN40024</strain>
    </source>
</reference>
<sequence>MVCILNNTSCLSFHIHGFEVVNMLSKSKAAVLEVVPNNKGHSQPSKLKNNLSMHFSLVINVL</sequence>
<protein>
    <submittedName>
        <fullName evidence="1">Uncharacterized protein</fullName>
    </submittedName>
</protein>
<accession>D6CH06</accession>
<keyword evidence="2" id="KW-1185">Reference proteome</keyword>